<protein>
    <submittedName>
        <fullName evidence="4">O-glycosyl hydrolase family 13</fullName>
    </submittedName>
</protein>
<dbReference type="Proteomes" id="UP000614272">
    <property type="component" value="Unassembled WGS sequence"/>
</dbReference>
<dbReference type="Gene3D" id="3.20.20.80">
    <property type="entry name" value="Glycosidases"/>
    <property type="match status" value="2"/>
</dbReference>
<evidence type="ECO:0000313" key="4">
    <source>
        <dbReference type="EMBL" id="GGD48464.1"/>
    </source>
</evidence>
<dbReference type="PROSITE" id="PS51257">
    <property type="entry name" value="PROKAR_LIPOPROTEIN"/>
    <property type="match status" value="1"/>
</dbReference>
<organism evidence="4 5">
    <name type="scientific">Lacimicrobium alkaliphilum</name>
    <dbReference type="NCBI Taxonomy" id="1526571"/>
    <lineage>
        <taxon>Bacteria</taxon>
        <taxon>Pseudomonadati</taxon>
        <taxon>Pseudomonadota</taxon>
        <taxon>Gammaproteobacteria</taxon>
        <taxon>Alteromonadales</taxon>
        <taxon>Alteromonadaceae</taxon>
        <taxon>Lacimicrobium</taxon>
    </lineage>
</organism>
<keyword evidence="2" id="KW-0732">Signal</keyword>
<evidence type="ECO:0000259" key="3">
    <source>
        <dbReference type="SMART" id="SM00642"/>
    </source>
</evidence>
<name>A0ABQ1QYI9_9ALTE</name>
<keyword evidence="4" id="KW-0378">Hydrolase</keyword>
<dbReference type="GO" id="GO:0016787">
    <property type="term" value="F:hydrolase activity"/>
    <property type="evidence" value="ECO:0007669"/>
    <property type="project" value="UniProtKB-KW"/>
</dbReference>
<gene>
    <name evidence="4" type="ORF">GCM10011357_00460</name>
</gene>
<sequence>MMSKRNVLTPLLATLMLGCSPAQQNPSDTGNAKQADSEPQTQKAISEMPERPVVYQMMTRLFGNQNATNKAWGTIEENGVGKFADINQAALQGIKEMGATHVWYTGVPHHAVIRDYSDYGISHDDPDVVKGRAGSPYAVKDYYNVNPDLASDPANRLAEFEELIARTHAQGLKVVIDIVPNHVARHYQSLSAPEGAEDFGVSDNTSVEYARDNNFYYIPGQAFEVPDGEPPLGGEAHPLADGQFDEDPAKWTGNGSRAARPNAGDWYETVKINFGVKPDGSYDFPALPASYSDRSCADHRAFWADKDLPDSWYKFRDIALYWTEKGVDGFRYDMAQMVPVEFWSFLNCSIKKVNPEAFLLSEIYIPEQYRNYIRLGKMDYLYDKVGTYDALRAVVEGKASTDTLPPVFAEIADIHGNLLMFLENHDEQRIASSQFAGDADKARPAMVVSSTVASGANMLYFGQEVGEPGAEDAGFGKASRTTIFDYWGVPEHQKWMNGGKFDGDQLSEQQRQLRDFYARLLNLASTEPALQGEMADLHQANREQPGYSGNLYSFARFNGEERILVIANFDQQGKEFELVIPAGITAGMALTNGEYLLQDRLYGKYQGKLKVEEGKGSAMIQLGPLDSLVLKIR</sequence>
<evidence type="ECO:0000256" key="1">
    <source>
        <dbReference type="SAM" id="MobiDB-lite"/>
    </source>
</evidence>
<dbReference type="PANTHER" id="PTHR10357:SF205">
    <property type="entry name" value="O-GLYCOSYL HYDROLASE FAMILY 13"/>
    <property type="match status" value="1"/>
</dbReference>
<reference evidence="5" key="1">
    <citation type="journal article" date="2019" name="Int. J. Syst. Evol. Microbiol.">
        <title>The Global Catalogue of Microorganisms (GCM) 10K type strain sequencing project: providing services to taxonomists for standard genome sequencing and annotation.</title>
        <authorList>
            <consortium name="The Broad Institute Genomics Platform"/>
            <consortium name="The Broad Institute Genome Sequencing Center for Infectious Disease"/>
            <person name="Wu L."/>
            <person name="Ma J."/>
        </authorList>
    </citation>
    <scope>NUCLEOTIDE SEQUENCE [LARGE SCALE GENOMIC DNA]</scope>
    <source>
        <strain evidence="5">CGMCC 1.12923</strain>
    </source>
</reference>
<dbReference type="EMBL" id="BMGJ01000001">
    <property type="protein sequence ID" value="GGD48464.1"/>
    <property type="molecule type" value="Genomic_DNA"/>
</dbReference>
<dbReference type="SUPFAM" id="SSF51445">
    <property type="entry name" value="(Trans)glycosidases"/>
    <property type="match status" value="1"/>
</dbReference>
<dbReference type="SMART" id="SM00642">
    <property type="entry name" value="Aamy"/>
    <property type="match status" value="1"/>
</dbReference>
<dbReference type="RefSeq" id="WP_099033384.1">
    <property type="nucleotide sequence ID" value="NZ_BMGJ01000001.1"/>
</dbReference>
<dbReference type="PANTHER" id="PTHR10357">
    <property type="entry name" value="ALPHA-AMYLASE FAMILY MEMBER"/>
    <property type="match status" value="1"/>
</dbReference>
<comment type="caution">
    <text evidence="4">The sequence shown here is derived from an EMBL/GenBank/DDBJ whole genome shotgun (WGS) entry which is preliminary data.</text>
</comment>
<feature type="chain" id="PRO_5046105150" evidence="2">
    <location>
        <begin position="25"/>
        <end position="633"/>
    </location>
</feature>
<dbReference type="SUPFAM" id="SSF51011">
    <property type="entry name" value="Glycosyl hydrolase domain"/>
    <property type="match status" value="1"/>
</dbReference>
<evidence type="ECO:0000313" key="5">
    <source>
        <dbReference type="Proteomes" id="UP000614272"/>
    </source>
</evidence>
<feature type="signal peptide" evidence="2">
    <location>
        <begin position="1"/>
        <end position="24"/>
    </location>
</feature>
<feature type="domain" description="Glycosyl hydrolase family 13 catalytic" evidence="3">
    <location>
        <begin position="56"/>
        <end position="524"/>
    </location>
</feature>
<dbReference type="InterPro" id="IPR017853">
    <property type="entry name" value="GH"/>
</dbReference>
<dbReference type="CDD" id="cd11349">
    <property type="entry name" value="AmyAc_3"/>
    <property type="match status" value="1"/>
</dbReference>
<proteinExistence type="predicted"/>
<evidence type="ECO:0000256" key="2">
    <source>
        <dbReference type="SAM" id="SignalP"/>
    </source>
</evidence>
<keyword evidence="5" id="KW-1185">Reference proteome</keyword>
<dbReference type="InterPro" id="IPR006047">
    <property type="entry name" value="GH13_cat_dom"/>
</dbReference>
<feature type="region of interest" description="Disordered" evidence="1">
    <location>
        <begin position="19"/>
        <end position="48"/>
    </location>
</feature>
<feature type="compositionally biased region" description="Polar residues" evidence="1">
    <location>
        <begin position="21"/>
        <end position="44"/>
    </location>
</feature>
<dbReference type="Pfam" id="PF00128">
    <property type="entry name" value="Alpha-amylase"/>
    <property type="match status" value="2"/>
</dbReference>
<accession>A0ABQ1QYI9</accession>